<feature type="region of interest" description="Disordered" evidence="1">
    <location>
        <begin position="21"/>
        <end position="42"/>
    </location>
</feature>
<dbReference type="EMBL" id="NFEZ01000004">
    <property type="protein sequence ID" value="PLT43592.1"/>
    <property type="molecule type" value="Genomic_DNA"/>
</dbReference>
<name>A0A2N5MZV5_9BACL</name>
<reference evidence="2 3" key="1">
    <citation type="submission" date="2017-05" db="EMBL/GenBank/DDBJ databases">
        <title>Functional genome analysis of Paenibacillus pasadenensis strain R16: insights on endophytic life style and antifungal activity.</title>
        <authorList>
            <person name="Passera A."/>
            <person name="Marcolungo L."/>
            <person name="Casati P."/>
            <person name="Brasca M."/>
            <person name="Quaglino F."/>
            <person name="Delledonne M."/>
        </authorList>
    </citation>
    <scope>NUCLEOTIDE SEQUENCE [LARGE SCALE GENOMIC DNA]</scope>
    <source>
        <strain evidence="2 3">R16</strain>
    </source>
</reference>
<sequence length="42" mass="4677">MLCLAFQSQCFHGASSPSVHRVASRLSRRADPYSMRHSSPSQ</sequence>
<dbReference type="Proteomes" id="UP000234789">
    <property type="component" value="Unassembled WGS sequence"/>
</dbReference>
<dbReference type="AlphaFoldDB" id="A0A2N5MZV5"/>
<evidence type="ECO:0000256" key="1">
    <source>
        <dbReference type="SAM" id="MobiDB-lite"/>
    </source>
</evidence>
<protein>
    <submittedName>
        <fullName evidence="2">Uncharacterized protein</fullName>
    </submittedName>
</protein>
<evidence type="ECO:0000313" key="2">
    <source>
        <dbReference type="EMBL" id="PLT43592.1"/>
    </source>
</evidence>
<proteinExistence type="predicted"/>
<keyword evidence="3" id="KW-1185">Reference proteome</keyword>
<comment type="caution">
    <text evidence="2">The sequence shown here is derived from an EMBL/GenBank/DDBJ whole genome shotgun (WGS) entry which is preliminary data.</text>
</comment>
<evidence type="ECO:0000313" key="3">
    <source>
        <dbReference type="Proteomes" id="UP000234789"/>
    </source>
</evidence>
<gene>
    <name evidence="2" type="ORF">B8V81_2023</name>
</gene>
<accession>A0A2N5MZV5</accession>
<organism evidence="2 3">
    <name type="scientific">Paenibacillus pasadenensis</name>
    <dbReference type="NCBI Taxonomy" id="217090"/>
    <lineage>
        <taxon>Bacteria</taxon>
        <taxon>Bacillati</taxon>
        <taxon>Bacillota</taxon>
        <taxon>Bacilli</taxon>
        <taxon>Bacillales</taxon>
        <taxon>Paenibacillaceae</taxon>
        <taxon>Paenibacillus</taxon>
    </lineage>
</organism>